<evidence type="ECO:0000256" key="3">
    <source>
        <dbReference type="ARBA" id="ARBA00022597"/>
    </source>
</evidence>
<dbReference type="PANTHER" id="PTHR30061">
    <property type="entry name" value="MALTOSE-BINDING PERIPLASMIC PROTEIN"/>
    <property type="match status" value="1"/>
</dbReference>
<feature type="chain" id="PRO_5045171359" evidence="5">
    <location>
        <begin position="21"/>
        <end position="412"/>
    </location>
</feature>
<evidence type="ECO:0000256" key="5">
    <source>
        <dbReference type="SAM" id="SignalP"/>
    </source>
</evidence>
<protein>
    <submittedName>
        <fullName evidence="6">Maltose ABC transporter substrate-binding protein</fullName>
    </submittedName>
</protein>
<evidence type="ECO:0000313" key="6">
    <source>
        <dbReference type="EMBL" id="MDA2802934.1"/>
    </source>
</evidence>
<comment type="caution">
    <text evidence="6">The sequence shown here is derived from an EMBL/GenBank/DDBJ whole genome shotgun (WGS) entry which is preliminary data.</text>
</comment>
<keyword evidence="2" id="KW-0813">Transport</keyword>
<name>A0ABT4TE38_9ACTN</name>
<reference evidence="6" key="1">
    <citation type="submission" date="2023-01" db="EMBL/GenBank/DDBJ databases">
        <title>Draft genome sequence of Nocardiopsis sp. LSu2-4 isolated from halophytes.</title>
        <authorList>
            <person name="Duangmal K."/>
            <person name="Chantavorakit T."/>
        </authorList>
    </citation>
    <scope>NUCLEOTIDE SEQUENCE</scope>
    <source>
        <strain evidence="6">LSu2-4</strain>
    </source>
</reference>
<keyword evidence="7" id="KW-1185">Reference proteome</keyword>
<dbReference type="SUPFAM" id="SSF53850">
    <property type="entry name" value="Periplasmic binding protein-like II"/>
    <property type="match status" value="1"/>
</dbReference>
<evidence type="ECO:0000313" key="7">
    <source>
        <dbReference type="Proteomes" id="UP001165685"/>
    </source>
</evidence>
<feature type="signal peptide" evidence="5">
    <location>
        <begin position="1"/>
        <end position="20"/>
    </location>
</feature>
<dbReference type="PROSITE" id="PS51257">
    <property type="entry name" value="PROKAR_LIPOPROTEIN"/>
    <property type="match status" value="1"/>
</dbReference>
<dbReference type="EMBL" id="JAQFWP010000001">
    <property type="protein sequence ID" value="MDA2802934.1"/>
    <property type="molecule type" value="Genomic_DNA"/>
</dbReference>
<sequence length="412" mass="42878">MRPRTATPRALAGAAALALAATACGSGEPAEDAAGSLVIWADPERTDVLQPFAEEFGEANGVRVEVQSLPVDDIQGDFVTAHEAGSGPDILVGAHDWIGNLVQNGAIDPVQLPGDAAERFDEGAVEAVTYQGRLYGVPYAMESLMLVRNTELAPEAPATVEEMVETGTALKEDGEVEEALGLQVSQTGDPFHLQPFYTSAGGSLFGTDDEGDPDPSDLGVGTDASVEAMEKVAELGEEGEGVLKRSIDGDNVNGLFERGETPYFVTGPWSLAGIKDAGVDYAISPVPGFEGMDEARPFLGVQSFFVASGGENKVLAEEFIVNNVAQPELATALYEADPRPPALREVFEAAEADDPDLAAMMEAAGNAEPMPAIPEMSAVWDPFGKAQAAVIGGEDPAGAVDSAEQAISEQIG</sequence>
<dbReference type="RefSeq" id="WP_270674824.1">
    <property type="nucleotide sequence ID" value="NZ_JAQFWP010000001.1"/>
</dbReference>
<dbReference type="Pfam" id="PF13416">
    <property type="entry name" value="SBP_bac_8"/>
    <property type="match status" value="1"/>
</dbReference>
<dbReference type="PANTHER" id="PTHR30061:SF50">
    <property type="entry name" value="MALTOSE_MALTODEXTRIN-BINDING PERIPLASMIC PROTEIN"/>
    <property type="match status" value="1"/>
</dbReference>
<dbReference type="Proteomes" id="UP001165685">
    <property type="component" value="Unassembled WGS sequence"/>
</dbReference>
<dbReference type="CDD" id="cd13586">
    <property type="entry name" value="PBP2_Maltose_binding_like"/>
    <property type="match status" value="1"/>
</dbReference>
<comment type="similarity">
    <text evidence="1">Belongs to the bacterial solute-binding protein 1 family.</text>
</comment>
<dbReference type="InterPro" id="IPR006060">
    <property type="entry name" value="Maltose/Cyclodextrin-bd"/>
</dbReference>
<evidence type="ECO:0000256" key="1">
    <source>
        <dbReference type="ARBA" id="ARBA00008520"/>
    </source>
</evidence>
<accession>A0ABT4TE38</accession>
<gene>
    <name evidence="6" type="ORF">O4U47_00290</name>
</gene>
<dbReference type="Gene3D" id="3.40.190.10">
    <property type="entry name" value="Periplasmic binding protein-like II"/>
    <property type="match status" value="2"/>
</dbReference>
<keyword evidence="3" id="KW-0762">Sugar transport</keyword>
<evidence type="ECO:0000256" key="2">
    <source>
        <dbReference type="ARBA" id="ARBA00022448"/>
    </source>
</evidence>
<evidence type="ECO:0000256" key="4">
    <source>
        <dbReference type="ARBA" id="ARBA00022729"/>
    </source>
</evidence>
<organism evidence="6 7">
    <name type="scientific">Nocardiopsis suaedae</name>
    <dbReference type="NCBI Taxonomy" id="3018444"/>
    <lineage>
        <taxon>Bacteria</taxon>
        <taxon>Bacillati</taxon>
        <taxon>Actinomycetota</taxon>
        <taxon>Actinomycetes</taxon>
        <taxon>Streptosporangiales</taxon>
        <taxon>Nocardiopsidaceae</taxon>
        <taxon>Nocardiopsis</taxon>
    </lineage>
</organism>
<dbReference type="PRINTS" id="PR00181">
    <property type="entry name" value="MALTOSEBP"/>
</dbReference>
<dbReference type="InterPro" id="IPR006059">
    <property type="entry name" value="SBP"/>
</dbReference>
<keyword evidence="4 5" id="KW-0732">Signal</keyword>
<proteinExistence type="inferred from homology"/>